<evidence type="ECO:0000313" key="1">
    <source>
        <dbReference type="EMBL" id="NNM48246.1"/>
    </source>
</evidence>
<dbReference type="RefSeq" id="WP_171245377.1">
    <property type="nucleotide sequence ID" value="NZ_JABEPQ010000008.1"/>
</dbReference>
<keyword evidence="2" id="KW-1185">Reference proteome</keyword>
<protein>
    <recommendedName>
        <fullName evidence="3">HTH HARE-type domain-containing protein</fullName>
    </recommendedName>
</protein>
<proteinExistence type="predicted"/>
<comment type="caution">
    <text evidence="1">The sequence shown here is derived from an EMBL/GenBank/DDBJ whole genome shotgun (WGS) entry which is preliminary data.</text>
</comment>
<gene>
    <name evidence="1" type="ORF">HJG52_19855</name>
</gene>
<organism evidence="1 2">
    <name type="scientific">Knoellia koreensis</name>
    <dbReference type="NCBI Taxonomy" id="2730921"/>
    <lineage>
        <taxon>Bacteria</taxon>
        <taxon>Bacillati</taxon>
        <taxon>Actinomycetota</taxon>
        <taxon>Actinomycetes</taxon>
        <taxon>Micrococcales</taxon>
        <taxon>Intrasporangiaceae</taxon>
        <taxon>Knoellia</taxon>
    </lineage>
</organism>
<reference evidence="1 2" key="1">
    <citation type="submission" date="2020-04" db="EMBL/GenBank/DDBJ databases">
        <title>Knoellia sp. isolate from air conditioner.</title>
        <authorList>
            <person name="Chea S."/>
            <person name="Kim D.-U."/>
        </authorList>
    </citation>
    <scope>NUCLEOTIDE SEQUENCE [LARGE SCALE GENOMIC DNA]</scope>
    <source>
        <strain evidence="1 2">DB2414S</strain>
    </source>
</reference>
<evidence type="ECO:0000313" key="2">
    <source>
        <dbReference type="Proteomes" id="UP000588586"/>
    </source>
</evidence>
<dbReference type="EMBL" id="JABEPQ010000008">
    <property type="protein sequence ID" value="NNM48246.1"/>
    <property type="molecule type" value="Genomic_DNA"/>
</dbReference>
<accession>A0A849HER9</accession>
<evidence type="ECO:0008006" key="3">
    <source>
        <dbReference type="Google" id="ProtNLM"/>
    </source>
</evidence>
<dbReference type="Proteomes" id="UP000588586">
    <property type="component" value="Unassembled WGS sequence"/>
</dbReference>
<name>A0A849HER9_9MICO</name>
<dbReference type="AlphaFoldDB" id="A0A849HER9"/>
<sequence length="71" mass="8179">METRQRRPHNQLKDAMRKYLTTLDGGHASISEIKAAIEPEVGVAPASSYRSSLQDERYFERVSRGVFRLRD</sequence>